<dbReference type="EMBL" id="KM875470">
    <property type="protein sequence ID" value="AKC03248.1"/>
    <property type="molecule type" value="Genomic_DNA"/>
</dbReference>
<keyword evidence="2" id="KW-0946">Virion</keyword>
<dbReference type="Proteomes" id="UP000136698">
    <property type="component" value="Segment"/>
</dbReference>
<feature type="compositionally biased region" description="Low complexity" evidence="5">
    <location>
        <begin position="85"/>
        <end position="116"/>
    </location>
</feature>
<feature type="region of interest" description="Disordered" evidence="5">
    <location>
        <begin position="62"/>
        <end position="119"/>
    </location>
</feature>
<dbReference type="InterPro" id="IPR004972">
    <property type="entry name" value="P4B"/>
</dbReference>
<evidence type="ECO:0000256" key="3">
    <source>
        <dbReference type="ARBA" id="ARBA00025179"/>
    </source>
</evidence>
<sequence>MASSSAFALADDFCNARIDLAPSYDYAGLSLDCDHVHIPQQTMACGVCNAMSLINREDMVSAGARAQRPVRSQSASRGASRRAPSRSTGRGAARSSSARPSSRQSGSGSSSPSSTGNVLMPVDRMTSMQEWQLQIRREGEMIADYLKSTQSDARNITIQELMNIMSRLGIRSRDRSELFDLLSSVKAAMADTGVSVSHSHPLVLIYTRTHPRVNKQMKELEQLHSLSSYQNLLSTTQFQSGHFKDMSSSSDLLFSFKSADSVGFVHPIIMALFGVRLPGLEAAFVTGDSLSLLQQLHHNHRVRPCNYQLLVNKLTEESSIIMPGVTDTVSMEIQRAVLHTNLRRCILNLRMGIFHCNSDESIDNQLMKIIHPACSSIMSDEEQMLASIFAIASFRPTLVSVSRPTFGTGIGGMVDMSLRSVPYLVVDSRKMLTTSNAPLSIGGNFSCTAEAGRVLYLPSGSSSLGATGTDVAATVCAANSYVYEKERSPVITNGLVVFLVERRSSGMMQTGDCFTNYRPMISDIPIEVAQDMTLNGIMYRLMSAVCYRTGDGAADGCGAVDAFANGYCTILFTDAGPWLYDPMSALSRGARESRLMRAMRNLHAQENGAGGDSQSLNDWLRGDGAAALAAKQSQHMQHKTMFEDDLLTMEEAMAMISKYCTILVYAQEYDPYMSSRSMCDVLC</sequence>
<gene>
    <name evidence="6" type="ORF">BVTX09c15_079</name>
    <name evidence="7" type="ORF">BVTX09c5_079</name>
</gene>
<evidence type="ECO:0000256" key="1">
    <source>
        <dbReference type="ARBA" id="ARBA00004328"/>
    </source>
</evidence>
<dbReference type="EMBL" id="KM875471">
    <property type="protein sequence ID" value="AKC03377.1"/>
    <property type="molecule type" value="Genomic_DNA"/>
</dbReference>
<evidence type="ECO:0000313" key="9">
    <source>
        <dbReference type="Proteomes" id="UP000152300"/>
    </source>
</evidence>
<protein>
    <recommendedName>
        <fullName evidence="4">Virion core protein 4b</fullName>
    </recommendedName>
</protein>
<evidence type="ECO:0000313" key="7">
    <source>
        <dbReference type="EMBL" id="AKC03377.1"/>
    </source>
</evidence>
<dbReference type="GO" id="GO:0044423">
    <property type="term" value="C:virion component"/>
    <property type="evidence" value="ECO:0007669"/>
    <property type="project" value="UniProtKB-KW"/>
</dbReference>
<evidence type="ECO:0000256" key="4">
    <source>
        <dbReference type="ARBA" id="ARBA00032365"/>
    </source>
</evidence>
<dbReference type="Pfam" id="PF03292">
    <property type="entry name" value="Pox_P4B"/>
    <property type="match status" value="1"/>
</dbReference>
<accession>A0A0E3XA83</accession>
<dbReference type="Proteomes" id="UP000152300">
    <property type="component" value="Segment"/>
</dbReference>
<organism evidence="6 9">
    <name type="scientific">Bovine papular stomatitis virus</name>
    <dbReference type="NCBI Taxonomy" id="129727"/>
    <lineage>
        <taxon>Viruses</taxon>
        <taxon>Varidnaviria</taxon>
        <taxon>Bamfordvirae</taxon>
        <taxon>Nucleocytoviricota</taxon>
        <taxon>Pokkesviricetes</taxon>
        <taxon>Chitovirales</taxon>
        <taxon>Poxviridae</taxon>
        <taxon>Chordopoxvirinae</taxon>
        <taxon>Parapoxvirus</taxon>
        <taxon>Parapoxvirus bovinestomatitis</taxon>
    </lineage>
</organism>
<comment type="subcellular location">
    <subcellularLocation>
        <location evidence="1">Virion</location>
    </subcellularLocation>
</comment>
<evidence type="ECO:0000313" key="8">
    <source>
        <dbReference type="Proteomes" id="UP000136698"/>
    </source>
</evidence>
<comment type="function">
    <text evidence="3">Major component of the virion core that undergoes proteolytic processing during the immature virion (IV) to mature virion (MV) transition. Essential for the formation of a structurally normal core.</text>
</comment>
<evidence type="ECO:0000313" key="6">
    <source>
        <dbReference type="EMBL" id="AKC03248.1"/>
    </source>
</evidence>
<evidence type="ECO:0000256" key="5">
    <source>
        <dbReference type="SAM" id="MobiDB-lite"/>
    </source>
</evidence>
<proteinExistence type="predicted"/>
<name>A0A0E3XA83_9POXV</name>
<reference evidence="8 9" key="1">
    <citation type="journal article" date="2015" name="Arch. Virol.">
        <title>Coinfection with multiple strains of bovine papular stomatitis virus.</title>
        <authorList>
            <person name="Huang T."/>
            <person name="Tulman E.R."/>
            <person name="Diel D.G."/>
            <person name="Khatiwada S."/>
            <person name="Sims W."/>
            <person name="Edwards J.F."/>
            <person name="Wen X."/>
            <person name="Kutish G.F."/>
            <person name="Rock D.L."/>
            <person name="Delhon G."/>
        </authorList>
    </citation>
    <scope>NUCLEOTIDE SEQUENCE [LARGE SCALE GENOMIC DNA]</scope>
    <source>
        <strain evidence="6">BV-TX09c15</strain>
        <strain evidence="7">BV-TX09c5</strain>
    </source>
</reference>
<evidence type="ECO:0000256" key="2">
    <source>
        <dbReference type="ARBA" id="ARBA00022844"/>
    </source>
</evidence>